<comment type="cofactor">
    <cofactor evidence="1">
        <name>pyridoxal 5'-phosphate</name>
        <dbReference type="ChEBI" id="CHEBI:597326"/>
    </cofactor>
</comment>
<feature type="domain" description="Aminotransferase class V" evidence="3">
    <location>
        <begin position="77"/>
        <end position="488"/>
    </location>
</feature>
<dbReference type="Gene3D" id="3.40.640.10">
    <property type="entry name" value="Type I PLP-dependent aspartate aminotransferase-like (Major domain)"/>
    <property type="match status" value="1"/>
</dbReference>
<dbReference type="SUPFAM" id="SSF53383">
    <property type="entry name" value="PLP-dependent transferases"/>
    <property type="match status" value="1"/>
</dbReference>
<keyword evidence="2" id="KW-0663">Pyridoxal phosphate</keyword>
<dbReference type="Proteomes" id="UP000249163">
    <property type="component" value="Chromosome"/>
</dbReference>
<dbReference type="PANTHER" id="PTHR43586:SF8">
    <property type="entry name" value="CYSTEINE DESULFURASE 1, CHLOROPLASTIC"/>
    <property type="match status" value="1"/>
</dbReference>
<reference evidence="4 5" key="1">
    <citation type="submission" date="2017-06" db="EMBL/GenBank/DDBJ databases">
        <title>Complete genome sequence of Paenibacillus odorifer CBA7130.</title>
        <authorList>
            <person name="Nam Y.-D."/>
            <person name="Kang J."/>
            <person name="Chung W.-H."/>
        </authorList>
    </citation>
    <scope>NUCLEOTIDE SEQUENCE [LARGE SCALE GENOMIC DNA]</scope>
    <source>
        <strain evidence="4 5">CBA7130</strain>
    </source>
</reference>
<protein>
    <submittedName>
        <fullName evidence="4">Selenocysteine lyase</fullName>
    </submittedName>
</protein>
<dbReference type="AlphaFoldDB" id="A0AAD0KS52"/>
<evidence type="ECO:0000259" key="3">
    <source>
        <dbReference type="Pfam" id="PF00266"/>
    </source>
</evidence>
<name>A0AAD0KS52_9BACL</name>
<dbReference type="InterPro" id="IPR015424">
    <property type="entry name" value="PyrdxlP-dep_Trfase"/>
</dbReference>
<dbReference type="Gene3D" id="3.90.1150.10">
    <property type="entry name" value="Aspartate Aminotransferase, domain 1"/>
    <property type="match status" value="1"/>
</dbReference>
<dbReference type="InterPro" id="IPR015421">
    <property type="entry name" value="PyrdxlP-dep_Trfase_major"/>
</dbReference>
<dbReference type="GO" id="GO:0016829">
    <property type="term" value="F:lyase activity"/>
    <property type="evidence" value="ECO:0007669"/>
    <property type="project" value="UniProtKB-KW"/>
</dbReference>
<accession>A0AAD0KS52</accession>
<organism evidence="4 5">
    <name type="scientific">Paenibacillus odorifer</name>
    <dbReference type="NCBI Taxonomy" id="189426"/>
    <lineage>
        <taxon>Bacteria</taxon>
        <taxon>Bacillati</taxon>
        <taxon>Bacillota</taxon>
        <taxon>Bacilli</taxon>
        <taxon>Bacillales</taxon>
        <taxon>Paenibacillaceae</taxon>
        <taxon>Paenibacillus</taxon>
    </lineage>
</organism>
<keyword evidence="4" id="KW-0456">Lyase</keyword>
<evidence type="ECO:0000256" key="2">
    <source>
        <dbReference type="ARBA" id="ARBA00022898"/>
    </source>
</evidence>
<dbReference type="Pfam" id="PF00266">
    <property type="entry name" value="Aminotran_5"/>
    <property type="match status" value="1"/>
</dbReference>
<evidence type="ECO:0000313" key="5">
    <source>
        <dbReference type="Proteomes" id="UP000249163"/>
    </source>
</evidence>
<evidence type="ECO:0000313" key="4">
    <source>
        <dbReference type="EMBL" id="AWV36242.1"/>
    </source>
</evidence>
<dbReference type="PANTHER" id="PTHR43586">
    <property type="entry name" value="CYSTEINE DESULFURASE"/>
    <property type="match status" value="1"/>
</dbReference>
<proteinExistence type="predicted"/>
<dbReference type="InterPro" id="IPR015422">
    <property type="entry name" value="PyrdxlP-dep_Trfase_small"/>
</dbReference>
<gene>
    <name evidence="4" type="ORF">CD191_28580</name>
</gene>
<dbReference type="EMBL" id="CP021965">
    <property type="protein sequence ID" value="AWV36242.1"/>
    <property type="molecule type" value="Genomic_DNA"/>
</dbReference>
<sequence length="535" mass="59519">MQAYTVAIETTGTPKIHPINLALTAYGLEGISVLNIIHASSAETPASLQDHFDTFRGHTIGIRHQINTPYGRQPLLYADWTASGRLYEPIERKLQEAFGPYVSNPHTDSNTTGLIMTQAYNEARQIIKNHVNAGPQDVLLFCGNGTTGAVNKLQRIMGLRLPEWLQEQNNRALEDRPVIFTSHMEHHSNILPWQEGLGDVVTIPAGKDGNIDPQQLEDQLRLYPNRRFKIGSFTACSNVTGIQTPYAKLAATMHRHGGVCFVDFAASAPYEPINMHPPSPLEKLDAIFFSPHKFLGGPGTNGVLIFDETLSNGRIPDEPGGGTVAWVNPWGGRRYTNAIEMREDGGTPGFLQAFRTALCVKLKEQMNGNGQYMVIREHELCQELMAGLRCIPECSLLAGDHTERHGIVSFTLRDIHYNLAVQLLNDRFGIQARGGCSCAGPYGHYLLGLGWTQSAQIAGAIMNGDQSFRPGWIRISLHPIMTNQEVERIVSAVRSIATHVQQWKQDYLYDTSTNSWNHIYAQHSPEMKLQELFTM</sequence>
<evidence type="ECO:0000256" key="1">
    <source>
        <dbReference type="ARBA" id="ARBA00001933"/>
    </source>
</evidence>
<dbReference type="InterPro" id="IPR000192">
    <property type="entry name" value="Aminotrans_V_dom"/>
</dbReference>